<feature type="domain" description="F-box" evidence="1">
    <location>
        <begin position="49"/>
        <end position="89"/>
    </location>
</feature>
<dbReference type="SMART" id="SM00256">
    <property type="entry name" value="FBOX"/>
    <property type="match status" value="1"/>
</dbReference>
<dbReference type="InterPro" id="IPR001810">
    <property type="entry name" value="F-box_dom"/>
</dbReference>
<dbReference type="PANTHER" id="PTHR31672:SF13">
    <property type="entry name" value="F-BOX PROTEIN CPR30-LIKE"/>
    <property type="match status" value="1"/>
</dbReference>
<protein>
    <submittedName>
        <fullName evidence="2">Putative F-box domain-containing protein</fullName>
    </submittedName>
</protein>
<dbReference type="InterPro" id="IPR013187">
    <property type="entry name" value="F-box-assoc_dom_typ3"/>
</dbReference>
<dbReference type="EMBL" id="PSQE01000003">
    <property type="protein sequence ID" value="RHN66008.1"/>
    <property type="molecule type" value="Genomic_DNA"/>
</dbReference>
<evidence type="ECO:0000259" key="1">
    <source>
        <dbReference type="SMART" id="SM00256"/>
    </source>
</evidence>
<dbReference type="Pfam" id="PF08268">
    <property type="entry name" value="FBA_3"/>
    <property type="match status" value="1"/>
</dbReference>
<dbReference type="PANTHER" id="PTHR31672">
    <property type="entry name" value="BNACNNG10540D PROTEIN"/>
    <property type="match status" value="1"/>
</dbReference>
<accession>A0A396IMM1</accession>
<dbReference type="AlphaFoldDB" id="A0A396IMM1"/>
<reference evidence="3" key="1">
    <citation type="journal article" date="2018" name="Nat. Plants">
        <title>Whole-genome landscape of Medicago truncatula symbiotic genes.</title>
        <authorList>
            <person name="Pecrix Y."/>
            <person name="Staton S.E."/>
            <person name="Sallet E."/>
            <person name="Lelandais-Briere C."/>
            <person name="Moreau S."/>
            <person name="Carrere S."/>
            <person name="Blein T."/>
            <person name="Jardinaud M.F."/>
            <person name="Latrasse D."/>
            <person name="Zouine M."/>
            <person name="Zahm M."/>
            <person name="Kreplak J."/>
            <person name="Mayjonade B."/>
            <person name="Satge C."/>
            <person name="Perez M."/>
            <person name="Cauet S."/>
            <person name="Marande W."/>
            <person name="Chantry-Darmon C."/>
            <person name="Lopez-Roques C."/>
            <person name="Bouchez O."/>
            <person name="Berard A."/>
            <person name="Debelle F."/>
            <person name="Munos S."/>
            <person name="Bendahmane A."/>
            <person name="Berges H."/>
            <person name="Niebel A."/>
            <person name="Buitink J."/>
            <person name="Frugier F."/>
            <person name="Benhamed M."/>
            <person name="Crespi M."/>
            <person name="Gouzy J."/>
            <person name="Gamas P."/>
        </authorList>
    </citation>
    <scope>NUCLEOTIDE SEQUENCE [LARGE SCALE GENOMIC DNA]</scope>
    <source>
        <strain evidence="3">cv. Jemalong A17</strain>
    </source>
</reference>
<dbReference type="Proteomes" id="UP000265566">
    <property type="component" value="Chromosome 3"/>
</dbReference>
<sequence>MASSSENNDQNNDVAAYSLMKEEITAISNQLLSAVTLTPPPHSLHMPSLSEDLVIEILCRLPVKLLLQLRCVCKSWNHLISHPKFAKKHLSTSRRRLHLVTHTNIPGKYVIDSYPLDSVFTGITTNITSFVEYYENDRFTKYDYIVGSYDGIVCLVEYFENAVLLWNPSIRKFKQSPSWKMPPMDSRLRYGFGYDHVSDAYKVVVAIGYTANYNGTDVDKTELKLLLPDLGEIRDARELILGLLRDCLCLISCHDVWIMKEYGNKESWTKLFTVSYWLEPIKYHRLTKAIYILEDDQVLLHQSFADYNSRLIVYDSRNHAFKFTKVASIPEVYVESLISPCS</sequence>
<proteinExistence type="predicted"/>
<dbReference type="Gramene" id="rna13917">
    <property type="protein sequence ID" value="RHN66008.1"/>
    <property type="gene ID" value="gene13917"/>
</dbReference>
<gene>
    <name evidence="2" type="ORF">MtrunA17_Chr3g0086121</name>
</gene>
<dbReference type="Gene3D" id="1.20.1280.50">
    <property type="match status" value="1"/>
</dbReference>
<evidence type="ECO:0000313" key="2">
    <source>
        <dbReference type="EMBL" id="RHN66008.1"/>
    </source>
</evidence>
<dbReference type="SUPFAM" id="SSF81383">
    <property type="entry name" value="F-box domain"/>
    <property type="match status" value="1"/>
</dbReference>
<dbReference type="InterPro" id="IPR050796">
    <property type="entry name" value="SCF_F-box_component"/>
</dbReference>
<evidence type="ECO:0000313" key="3">
    <source>
        <dbReference type="Proteomes" id="UP000265566"/>
    </source>
</evidence>
<name>A0A396IMM1_MEDTR</name>
<dbReference type="InterPro" id="IPR036047">
    <property type="entry name" value="F-box-like_dom_sf"/>
</dbReference>
<dbReference type="CDD" id="cd22157">
    <property type="entry name" value="F-box_AtFBW1-like"/>
    <property type="match status" value="1"/>
</dbReference>
<organism evidence="2 3">
    <name type="scientific">Medicago truncatula</name>
    <name type="common">Barrel medic</name>
    <name type="synonym">Medicago tribuloides</name>
    <dbReference type="NCBI Taxonomy" id="3880"/>
    <lineage>
        <taxon>Eukaryota</taxon>
        <taxon>Viridiplantae</taxon>
        <taxon>Streptophyta</taxon>
        <taxon>Embryophyta</taxon>
        <taxon>Tracheophyta</taxon>
        <taxon>Spermatophyta</taxon>
        <taxon>Magnoliopsida</taxon>
        <taxon>eudicotyledons</taxon>
        <taxon>Gunneridae</taxon>
        <taxon>Pentapetalae</taxon>
        <taxon>rosids</taxon>
        <taxon>fabids</taxon>
        <taxon>Fabales</taxon>
        <taxon>Fabaceae</taxon>
        <taxon>Papilionoideae</taxon>
        <taxon>50 kb inversion clade</taxon>
        <taxon>NPAAA clade</taxon>
        <taxon>Hologalegina</taxon>
        <taxon>IRL clade</taxon>
        <taxon>Trifolieae</taxon>
        <taxon>Medicago</taxon>
    </lineage>
</organism>
<dbReference type="Pfam" id="PF00646">
    <property type="entry name" value="F-box"/>
    <property type="match status" value="1"/>
</dbReference>
<comment type="caution">
    <text evidence="2">The sequence shown here is derived from an EMBL/GenBank/DDBJ whole genome shotgun (WGS) entry which is preliminary data.</text>
</comment>